<evidence type="ECO:0000313" key="2">
    <source>
        <dbReference type="EMBL" id="OAQ87579.1"/>
    </source>
</evidence>
<comment type="caution">
    <text evidence="2">The sequence shown here is derived from an EMBL/GenBank/DDBJ whole genome shotgun (WGS) entry which is preliminary data.</text>
</comment>
<keyword evidence="1" id="KW-0472">Membrane</keyword>
<protein>
    <submittedName>
        <fullName evidence="2">Uncharacterized protein</fullName>
    </submittedName>
</protein>
<dbReference type="Proteomes" id="UP000078240">
    <property type="component" value="Unassembled WGS sequence"/>
</dbReference>
<organism evidence="2 3">
    <name type="scientific">Purpureocillium lilacinum</name>
    <name type="common">Paecilomyces lilacinus</name>
    <dbReference type="NCBI Taxonomy" id="33203"/>
    <lineage>
        <taxon>Eukaryota</taxon>
        <taxon>Fungi</taxon>
        <taxon>Dikarya</taxon>
        <taxon>Ascomycota</taxon>
        <taxon>Pezizomycotina</taxon>
        <taxon>Sordariomycetes</taxon>
        <taxon>Hypocreomycetidae</taxon>
        <taxon>Hypocreales</taxon>
        <taxon>Ophiocordycipitaceae</taxon>
        <taxon>Purpureocillium</taxon>
    </lineage>
</organism>
<proteinExistence type="predicted"/>
<evidence type="ECO:0000313" key="3">
    <source>
        <dbReference type="Proteomes" id="UP000078240"/>
    </source>
</evidence>
<accession>A0A179HDM6</accession>
<gene>
    <name evidence="2" type="ORF">VFPBJ_01619</name>
</gene>
<evidence type="ECO:0000256" key="1">
    <source>
        <dbReference type="SAM" id="Phobius"/>
    </source>
</evidence>
<dbReference type="EMBL" id="LSBH01000001">
    <property type="protein sequence ID" value="OAQ87579.1"/>
    <property type="molecule type" value="Genomic_DNA"/>
</dbReference>
<keyword evidence="1" id="KW-0812">Transmembrane</keyword>
<feature type="transmembrane region" description="Helical" evidence="1">
    <location>
        <begin position="75"/>
        <end position="94"/>
    </location>
</feature>
<sequence length="157" mass="17787">MQEQEQEQGKRAARHKAPIALRIVKGGSAWSGVRVSLADTYTHSLSVIARWMDGWAFVADPYLCRVTRPSRDFPFFSFFLSCQGLAGLVCAWIYNTDTKGARWRMPRRGHVTYCVHRRDIAKQSLSAHRPTDRPLRLGLAAFLVCSAASWPRPILAR</sequence>
<name>A0A179HDM6_PURLI</name>
<reference evidence="2 3" key="1">
    <citation type="submission" date="2016-01" db="EMBL/GenBank/DDBJ databases">
        <title>Biosynthesis of antibiotic leucinostatins and their inhibition on Phytophthora in bio-control Purpureocillium lilacinum.</title>
        <authorList>
            <person name="Wang G."/>
            <person name="Liu Z."/>
            <person name="Lin R."/>
            <person name="Li E."/>
            <person name="Mao Z."/>
            <person name="Ling J."/>
            <person name="Yin W."/>
            <person name="Xie B."/>
        </authorList>
    </citation>
    <scope>NUCLEOTIDE SEQUENCE [LARGE SCALE GENOMIC DNA]</scope>
    <source>
        <strain evidence="2">PLBJ-1</strain>
    </source>
</reference>
<keyword evidence="1" id="KW-1133">Transmembrane helix</keyword>
<dbReference type="AlphaFoldDB" id="A0A179HDM6"/>